<proteinExistence type="inferred from homology"/>
<evidence type="ECO:0000256" key="1">
    <source>
        <dbReference type="ARBA" id="ARBA00005953"/>
    </source>
</evidence>
<keyword evidence="5" id="KW-1185">Reference proteome</keyword>
<dbReference type="NCBIfam" id="TIGR00051">
    <property type="entry name" value="YbgC/FadM family acyl-CoA thioesterase"/>
    <property type="match status" value="1"/>
</dbReference>
<evidence type="ECO:0000259" key="3">
    <source>
        <dbReference type="Pfam" id="PF03061"/>
    </source>
</evidence>
<comment type="similarity">
    <text evidence="1">Belongs to the 4-hydroxybenzoyl-CoA thioesterase family.</text>
</comment>
<evidence type="ECO:0000256" key="2">
    <source>
        <dbReference type="ARBA" id="ARBA00022801"/>
    </source>
</evidence>
<protein>
    <submittedName>
        <fullName evidence="4">4-hydroxybenzoyl-CoA thioesterase family active site protein</fullName>
    </submittedName>
</protein>
<dbReference type="CDD" id="cd00586">
    <property type="entry name" value="4HBT"/>
    <property type="match status" value="1"/>
</dbReference>
<dbReference type="EMBL" id="CP011125">
    <property type="protein sequence ID" value="AKF03681.1"/>
    <property type="molecule type" value="Genomic_DNA"/>
</dbReference>
<dbReference type="SUPFAM" id="SSF54637">
    <property type="entry name" value="Thioesterase/thiol ester dehydrase-isomerase"/>
    <property type="match status" value="1"/>
</dbReference>
<dbReference type="PIRSF" id="PIRSF003230">
    <property type="entry name" value="YbgC"/>
    <property type="match status" value="1"/>
</dbReference>
<dbReference type="AlphaFoldDB" id="A0A0F6VZL4"/>
<dbReference type="InterPro" id="IPR050563">
    <property type="entry name" value="4-hydroxybenzoyl-CoA_TE"/>
</dbReference>
<dbReference type="KEGG" id="samy:DB32_000830"/>
<dbReference type="GO" id="GO:0047617">
    <property type="term" value="F:fatty acyl-CoA hydrolase activity"/>
    <property type="evidence" value="ECO:0007669"/>
    <property type="project" value="TreeGrafter"/>
</dbReference>
<evidence type="ECO:0000313" key="4">
    <source>
        <dbReference type="EMBL" id="AKF03681.1"/>
    </source>
</evidence>
<dbReference type="RefSeq" id="WP_053231114.1">
    <property type="nucleotide sequence ID" value="NZ_CP011125.1"/>
</dbReference>
<feature type="domain" description="Thioesterase" evidence="3">
    <location>
        <begin position="27"/>
        <end position="104"/>
    </location>
</feature>
<dbReference type="InterPro" id="IPR006683">
    <property type="entry name" value="Thioestr_dom"/>
</dbReference>
<dbReference type="Proteomes" id="UP000034883">
    <property type="component" value="Chromosome"/>
</dbReference>
<dbReference type="STRING" id="927083.DB32_000830"/>
<sequence length="145" mass="16814">MDEPRREDFTFFHPLRVRWAEVDRQDVVFNPNYFVYFDLAVGEYWRAIGFRYPQDLAGTDVFAIDARASFRSPARYDDEIEIGCRVTRIGRSSKTCELAIWRGAELLTTGTLVYVHVELATRKSCAWPDAVRDAIVRFERVAPVS</sequence>
<name>A0A0F6VZL4_9BACT</name>
<gene>
    <name evidence="4" type="ORF">DB32_000830</name>
</gene>
<dbReference type="PANTHER" id="PTHR31793:SF27">
    <property type="entry name" value="NOVEL THIOESTERASE SUPERFAMILY DOMAIN AND SAPOSIN A-TYPE DOMAIN CONTAINING PROTEIN (0610012H03RIK)"/>
    <property type="match status" value="1"/>
</dbReference>
<accession>A0A0F6VZL4</accession>
<dbReference type="InterPro" id="IPR029069">
    <property type="entry name" value="HotDog_dom_sf"/>
</dbReference>
<dbReference type="InterPro" id="IPR006684">
    <property type="entry name" value="YbgC/YbaW"/>
</dbReference>
<dbReference type="PANTHER" id="PTHR31793">
    <property type="entry name" value="4-HYDROXYBENZOYL-COA THIOESTERASE FAMILY MEMBER"/>
    <property type="match status" value="1"/>
</dbReference>
<dbReference type="Pfam" id="PF03061">
    <property type="entry name" value="4HBT"/>
    <property type="match status" value="1"/>
</dbReference>
<keyword evidence="2" id="KW-0378">Hydrolase</keyword>
<dbReference type="OrthoDB" id="9808429at2"/>
<evidence type="ECO:0000313" key="5">
    <source>
        <dbReference type="Proteomes" id="UP000034883"/>
    </source>
</evidence>
<dbReference type="Gene3D" id="3.10.129.10">
    <property type="entry name" value="Hotdog Thioesterase"/>
    <property type="match status" value="1"/>
</dbReference>
<reference evidence="4 5" key="1">
    <citation type="submission" date="2015-03" db="EMBL/GenBank/DDBJ databases">
        <title>Genome assembly of Sandaracinus amylolyticus DSM 53668.</title>
        <authorList>
            <person name="Sharma G."/>
            <person name="Subramanian S."/>
        </authorList>
    </citation>
    <scope>NUCLEOTIDE SEQUENCE [LARGE SCALE GENOMIC DNA]</scope>
    <source>
        <strain evidence="4 5">DSM 53668</strain>
    </source>
</reference>
<organism evidence="4 5">
    <name type="scientific">Sandaracinus amylolyticus</name>
    <dbReference type="NCBI Taxonomy" id="927083"/>
    <lineage>
        <taxon>Bacteria</taxon>
        <taxon>Pseudomonadati</taxon>
        <taxon>Myxococcota</taxon>
        <taxon>Polyangia</taxon>
        <taxon>Polyangiales</taxon>
        <taxon>Sandaracinaceae</taxon>
        <taxon>Sandaracinus</taxon>
    </lineage>
</organism>